<comment type="caution">
    <text evidence="1">The sequence shown here is derived from an EMBL/GenBank/DDBJ whole genome shotgun (WGS) entry which is preliminary data.</text>
</comment>
<gene>
    <name evidence="1" type="ORF">ACFP4F_35445</name>
</gene>
<sequence length="214" mass="22214">MSVARKRLAIILATGVLMLAAAVVALSVAGFPPFEKKGTVDSASVCTSLGGGDATPEDVENVLPAAEEYTFEDDDPARSDPSQSTFESSCFVSADGKTALSVRTEMVRAASAGLWAKHSVANNEYVGSRQAKTFDAGESALSGKRFAAVYVPCVSDGKIPGGVRNVSVVARAMSQPSADPEVAERSLKALLLDAARHAHSRAKCDLPSKLPGDS</sequence>
<proteinExistence type="predicted"/>
<accession>A0ABW1MVE5</accession>
<dbReference type="EMBL" id="JBHSPX010000015">
    <property type="protein sequence ID" value="MFC6067816.1"/>
    <property type="molecule type" value="Genomic_DNA"/>
</dbReference>
<evidence type="ECO:0008006" key="3">
    <source>
        <dbReference type="Google" id="ProtNLM"/>
    </source>
</evidence>
<evidence type="ECO:0000313" key="2">
    <source>
        <dbReference type="Proteomes" id="UP001596139"/>
    </source>
</evidence>
<dbReference type="Proteomes" id="UP001596139">
    <property type="component" value="Unassembled WGS sequence"/>
</dbReference>
<reference evidence="2" key="1">
    <citation type="journal article" date="2019" name="Int. J. Syst. Evol. Microbiol.">
        <title>The Global Catalogue of Microorganisms (GCM) 10K type strain sequencing project: providing services to taxonomists for standard genome sequencing and annotation.</title>
        <authorList>
            <consortium name="The Broad Institute Genomics Platform"/>
            <consortium name="The Broad Institute Genome Sequencing Center for Infectious Disease"/>
            <person name="Wu L."/>
            <person name="Ma J."/>
        </authorList>
    </citation>
    <scope>NUCLEOTIDE SEQUENCE [LARGE SCALE GENOMIC DNA]</scope>
    <source>
        <strain evidence="2">CGMCC 1.15180</strain>
    </source>
</reference>
<name>A0ABW1MVE5_9ACTN</name>
<organism evidence="1 2">
    <name type="scientific">Streptomyces ochraceiscleroticus</name>
    <dbReference type="NCBI Taxonomy" id="47761"/>
    <lineage>
        <taxon>Bacteria</taxon>
        <taxon>Bacillati</taxon>
        <taxon>Actinomycetota</taxon>
        <taxon>Actinomycetes</taxon>
        <taxon>Kitasatosporales</taxon>
        <taxon>Streptomycetaceae</taxon>
        <taxon>Streptomyces</taxon>
    </lineage>
</organism>
<protein>
    <recommendedName>
        <fullName evidence="3">PknH-like extracellular domain-containing protein</fullName>
    </recommendedName>
</protein>
<dbReference type="RefSeq" id="WP_157848807.1">
    <property type="nucleotide sequence ID" value="NZ_JBHSPX010000015.1"/>
</dbReference>
<evidence type="ECO:0000313" key="1">
    <source>
        <dbReference type="EMBL" id="MFC6067816.1"/>
    </source>
</evidence>
<keyword evidence="2" id="KW-1185">Reference proteome</keyword>